<dbReference type="OrthoDB" id="2146180at2"/>
<sequence>MDESQIPEDMTAVAARVQMMTDRGFPVSTDDVIKETLKAGLQAIVDERMEGNYYYVRWDEKFWGLDVLDLVDELVGQVQPISEQDNFIDQFKENADQVWFYFDKAAGNFIGR</sequence>
<protein>
    <submittedName>
        <fullName evidence="1">Uncharacterized protein</fullName>
    </submittedName>
</protein>
<dbReference type="Proteomes" id="UP000030643">
    <property type="component" value="Unassembled WGS sequence"/>
</dbReference>
<dbReference type="EMBL" id="DF820484">
    <property type="protein sequence ID" value="GAK30097.1"/>
    <property type="molecule type" value="Genomic_DNA"/>
</dbReference>
<dbReference type="AlphaFoldDB" id="A0A069CRU0"/>
<reference evidence="2" key="1">
    <citation type="journal article" date="2014" name="Genome Announc.">
        <title>Draft genome sequence of Weissella oryzae SG25T, isolated from fermented rice grains.</title>
        <authorList>
            <person name="Tanizawa Y."/>
            <person name="Fujisawa T."/>
            <person name="Mochizuki T."/>
            <person name="Kaminuma E."/>
            <person name="Suzuki Y."/>
            <person name="Nakamura Y."/>
            <person name="Tohno M."/>
        </authorList>
    </citation>
    <scope>NUCLEOTIDE SEQUENCE [LARGE SCALE GENOMIC DNA]</scope>
    <source>
        <strain evidence="2">DSM 25784 / JCM 18191 / LMG 30913 / SG25</strain>
    </source>
</reference>
<dbReference type="STRING" id="1329250.WOSG25_011940"/>
<organism evidence="1 2">
    <name type="scientific">Weissella oryzae (strain DSM 25784 / JCM 18191 / LMG 30913 / SG25)</name>
    <dbReference type="NCBI Taxonomy" id="1329250"/>
    <lineage>
        <taxon>Bacteria</taxon>
        <taxon>Bacillati</taxon>
        <taxon>Bacillota</taxon>
        <taxon>Bacilli</taxon>
        <taxon>Lactobacillales</taxon>
        <taxon>Lactobacillaceae</taxon>
        <taxon>Weissella</taxon>
    </lineage>
</organism>
<proteinExistence type="predicted"/>
<accession>A0A069CRU0</accession>
<evidence type="ECO:0000313" key="1">
    <source>
        <dbReference type="EMBL" id="GAK30097.1"/>
    </source>
</evidence>
<dbReference type="eggNOG" id="ENOG502ZK9P">
    <property type="taxonomic scope" value="Bacteria"/>
</dbReference>
<dbReference type="RefSeq" id="WP_027698237.1">
    <property type="nucleotide sequence ID" value="NZ_DF820484.1"/>
</dbReference>
<evidence type="ECO:0000313" key="2">
    <source>
        <dbReference type="Proteomes" id="UP000030643"/>
    </source>
</evidence>
<gene>
    <name evidence="1" type="ORF">WOSG25_011940</name>
</gene>
<keyword evidence="2" id="KW-1185">Reference proteome</keyword>
<name>A0A069CRU0_WEIOS</name>